<feature type="region of interest" description="Disordered" evidence="14">
    <location>
        <begin position="227"/>
        <end position="272"/>
    </location>
</feature>
<dbReference type="Pfam" id="PF14716">
    <property type="entry name" value="HHH_8"/>
    <property type="match status" value="1"/>
</dbReference>
<keyword evidence="7 13" id="KW-0227">DNA damage</keyword>
<name>A0A7M5UHE4_9CNID</name>
<dbReference type="GO" id="GO:0005634">
    <property type="term" value="C:nucleus"/>
    <property type="evidence" value="ECO:0007669"/>
    <property type="project" value="UniProtKB-SubCell"/>
</dbReference>
<feature type="region of interest" description="Disordered" evidence="14">
    <location>
        <begin position="339"/>
        <end position="369"/>
    </location>
</feature>
<dbReference type="GO" id="GO:0008821">
    <property type="term" value="F:crossover junction DNA endonuclease activity"/>
    <property type="evidence" value="ECO:0007669"/>
    <property type="project" value="UniProtKB-UniRule"/>
</dbReference>
<dbReference type="Pfam" id="PF02732">
    <property type="entry name" value="ERCC4"/>
    <property type="match status" value="1"/>
</dbReference>
<organism evidence="16 17">
    <name type="scientific">Clytia hemisphaerica</name>
    <dbReference type="NCBI Taxonomy" id="252671"/>
    <lineage>
        <taxon>Eukaryota</taxon>
        <taxon>Metazoa</taxon>
        <taxon>Cnidaria</taxon>
        <taxon>Hydrozoa</taxon>
        <taxon>Hydroidolina</taxon>
        <taxon>Leptothecata</taxon>
        <taxon>Obeliida</taxon>
        <taxon>Clytiidae</taxon>
        <taxon>Clytia</taxon>
    </lineage>
</organism>
<evidence type="ECO:0000256" key="10">
    <source>
        <dbReference type="ARBA" id="ARBA00023172"/>
    </source>
</evidence>
<dbReference type="Pfam" id="PF21136">
    <property type="entry name" value="WHD_MUS81"/>
    <property type="match status" value="1"/>
</dbReference>
<dbReference type="InterPro" id="IPR047416">
    <property type="entry name" value="XPF_nuclease_Mus81"/>
</dbReference>
<dbReference type="FunFam" id="1.10.150.110:FF:000001">
    <property type="entry name" value="Putative Crossover junction endonuclease MUS81"/>
    <property type="match status" value="1"/>
</dbReference>
<comment type="subcellular location">
    <subcellularLocation>
        <location evidence="2 13">Nucleus</location>
    </subcellularLocation>
</comment>
<feature type="domain" description="ERCC4" evidence="15">
    <location>
        <begin position="579"/>
        <end position="678"/>
    </location>
</feature>
<dbReference type="GO" id="GO:0046872">
    <property type="term" value="F:metal ion binding"/>
    <property type="evidence" value="ECO:0007669"/>
    <property type="project" value="UniProtKB-UniRule"/>
</dbReference>
<evidence type="ECO:0000256" key="6">
    <source>
        <dbReference type="ARBA" id="ARBA00022759"/>
    </source>
</evidence>
<feature type="compositionally biased region" description="Basic and acidic residues" evidence="14">
    <location>
        <begin position="88"/>
        <end position="99"/>
    </location>
</feature>
<keyword evidence="6 13" id="KW-0255">Endonuclease</keyword>
<dbReference type="EnsemblMetazoa" id="CLYHEMT001175.1">
    <property type="protein sequence ID" value="CLYHEMP001175.1"/>
    <property type="gene ID" value="CLYHEMG001175"/>
</dbReference>
<dbReference type="GO" id="GO:0000712">
    <property type="term" value="P:resolution of meiotic recombination intermediates"/>
    <property type="evidence" value="ECO:0007669"/>
    <property type="project" value="TreeGrafter"/>
</dbReference>
<feature type="region of interest" description="Disordered" evidence="14">
    <location>
        <begin position="88"/>
        <end position="127"/>
    </location>
</feature>
<dbReference type="InterPro" id="IPR010996">
    <property type="entry name" value="HHH_MUS81"/>
</dbReference>
<dbReference type="CDD" id="cd20074">
    <property type="entry name" value="XPF_nuclease_Mus81"/>
    <property type="match status" value="1"/>
</dbReference>
<keyword evidence="17" id="KW-1185">Reference proteome</keyword>
<dbReference type="Pfam" id="PF21292">
    <property type="entry name" value="EME1-MUS81_C"/>
    <property type="match status" value="1"/>
</dbReference>
<comment type="function">
    <text evidence="13">Interacts with EME1 to form a DNA structure-specific endonuclease with substrate preference for branched DNA structures with a 5'-end at the branch nick. Typical substrates include 3'-flap structures, D-loops, replication forks and nicked Holliday junctions. May be required in mitosis for the processing of stalled or collapsed replication fork intermediates. May be required in meiosis for the repair of meiosis-specific double strand breaks subsequent to single-end invasion (SEI).</text>
</comment>
<dbReference type="Gene3D" id="1.10.150.670">
    <property type="entry name" value="Crossover junction endonuclease EME1, DNA-binding domain"/>
    <property type="match status" value="1"/>
</dbReference>
<feature type="compositionally biased region" description="Basic and acidic residues" evidence="14">
    <location>
        <begin position="339"/>
        <end position="350"/>
    </location>
</feature>
<proteinExistence type="inferred from homology"/>
<evidence type="ECO:0000256" key="4">
    <source>
        <dbReference type="ARBA" id="ARBA00022722"/>
    </source>
</evidence>
<dbReference type="InterPro" id="IPR033309">
    <property type="entry name" value="Mus81"/>
</dbReference>
<sequence>MPGKAKKFPCPNPLFLEWLEEWKTEAEERGNNSKWTYIKAMNSLKKYPLPLHSGQEARILENIGETIAKKLDKRIEEHLRDGGSREDLHRVEIEVEPAPKRRRKKAKDPEDEFAQVPNSPNMKSPGRAYIPRFRSGPYALLITLYQESKKPTYVGFLTKIELQNLAQPLCDASFTVPDPGSQYTAWSSMGNLLKKGLVLKWSNPAKFNITSTGAELAERLLTGTDEMFQPEGSHEGLGNTSMFSPPPPPPTGSGRKKTTKAKNQPRERLPEPGEALLENLHNILNDLKGSKKSATTSSSTNTKPHKSNNSSQSTSAASKSPSATIRASGNHFVRLQESLDQRSKQKHQDDTTTATGFSSNFQSNSSSYTSAYTPSVAEKRFQYWYVTDKGNTSSLKSEALVTIDETLQGIGFLIKCKKLDLDKANVTYKIDSTRTQSRGYIFVYIGDLDAKEIADTPSDESYAPKATGSINSKLKAASNNPSIPPTKSTSTVTRPPPNQNVKTSSTTSKPPLKPATHIVDDNTRPSASSTNLPAFGSEKPGTSTISSTSSGINDAYATVIRKKDIRPLFTLYPGMFDVVLLVDNAETVGGGRRKKEMAENLLKIGVKMEVRKLQLGDFLWIAKEKCGKQRELVLDFILERKRMDDLASSIVDGRFKEQKFRLKSCGLKKLIYLVEKYGSSEHFVVPETTLKQAVMNTQVVDGLFIKETTSIQDSVQYLRLMTNQLTRMYKDKIIHGVSMEDVKTIKSNHPFSDVIALEEQHLIQFNEFSSQTDKNKVLTCREMFVKQLMQMKGVSAERAVAIVNLYPTPSCLMDALDQLPTNEQKMNIVTDLPFGKARKKIGLPISRQLYAHYTMVDVPRD</sequence>
<keyword evidence="12 13" id="KW-0539">Nucleus</keyword>
<dbReference type="CDD" id="cd21036">
    <property type="entry name" value="WH_MUS81"/>
    <property type="match status" value="1"/>
</dbReference>
<keyword evidence="11 13" id="KW-0234">DNA repair</keyword>
<feature type="compositionally biased region" description="Polar residues" evidence="14">
    <location>
        <begin position="473"/>
        <end position="509"/>
    </location>
</feature>
<dbReference type="InterPro" id="IPR036388">
    <property type="entry name" value="WH-like_DNA-bd_sf"/>
</dbReference>
<evidence type="ECO:0000256" key="9">
    <source>
        <dbReference type="ARBA" id="ARBA00022842"/>
    </source>
</evidence>
<dbReference type="InterPro" id="IPR042530">
    <property type="entry name" value="EME1/EME2_C"/>
</dbReference>
<evidence type="ECO:0000256" key="1">
    <source>
        <dbReference type="ARBA" id="ARBA00001946"/>
    </source>
</evidence>
<dbReference type="SMART" id="SM00891">
    <property type="entry name" value="ERCC4"/>
    <property type="match status" value="1"/>
</dbReference>
<dbReference type="Gene3D" id="1.10.10.10">
    <property type="entry name" value="Winged helix-like DNA-binding domain superfamily/Winged helix DNA-binding domain"/>
    <property type="match status" value="1"/>
</dbReference>
<dbReference type="FunFam" id="3.40.50.10130:FF:000003">
    <property type="entry name" value="Crossover junction endonuclease MUS81"/>
    <property type="match status" value="1"/>
</dbReference>
<dbReference type="SUPFAM" id="SSF52980">
    <property type="entry name" value="Restriction endonuclease-like"/>
    <property type="match status" value="1"/>
</dbReference>
<feature type="compositionally biased region" description="Low complexity" evidence="14">
    <location>
        <begin position="292"/>
        <end position="324"/>
    </location>
</feature>
<evidence type="ECO:0000256" key="11">
    <source>
        <dbReference type="ARBA" id="ARBA00023204"/>
    </source>
</evidence>
<evidence type="ECO:0000259" key="15">
    <source>
        <dbReference type="SMART" id="SM00891"/>
    </source>
</evidence>
<dbReference type="RefSeq" id="XP_066912404.1">
    <property type="nucleotide sequence ID" value="XM_067056303.1"/>
</dbReference>
<feature type="compositionally biased region" description="Low complexity" evidence="14">
    <location>
        <begin position="357"/>
        <end position="369"/>
    </location>
</feature>
<dbReference type="AlphaFoldDB" id="A0A7M5UHE4"/>
<comment type="cofactor">
    <cofactor evidence="1 13">
        <name>Mg(2+)</name>
        <dbReference type="ChEBI" id="CHEBI:18420"/>
    </cofactor>
</comment>
<dbReference type="FunFam" id="1.10.10.10:FF:000307">
    <property type="entry name" value="Crossover junction endonuclease MUS81"/>
    <property type="match status" value="1"/>
</dbReference>
<keyword evidence="8 13" id="KW-0378">Hydrolase</keyword>
<dbReference type="GO" id="GO:0031297">
    <property type="term" value="P:replication fork processing"/>
    <property type="evidence" value="ECO:0007669"/>
    <property type="project" value="UniProtKB-ARBA"/>
</dbReference>
<dbReference type="GO" id="GO:0031573">
    <property type="term" value="P:mitotic intra-S DNA damage checkpoint signaling"/>
    <property type="evidence" value="ECO:0007669"/>
    <property type="project" value="TreeGrafter"/>
</dbReference>
<keyword evidence="9 13" id="KW-0460">Magnesium</keyword>
<comment type="similarity">
    <text evidence="3 13">Belongs to the XPF family.</text>
</comment>
<accession>A0A7M5UHE4</accession>
<dbReference type="PANTHER" id="PTHR13451:SF0">
    <property type="entry name" value="CROSSOVER JUNCTION ENDONUCLEASE MUS81"/>
    <property type="match status" value="1"/>
</dbReference>
<dbReference type="PANTHER" id="PTHR13451">
    <property type="entry name" value="CLASS II CROSSOVER JUNCTION ENDONUCLEASE MUS81"/>
    <property type="match status" value="1"/>
</dbReference>
<dbReference type="SUPFAM" id="SSF47802">
    <property type="entry name" value="DNA polymerase beta, N-terminal domain-like"/>
    <property type="match status" value="1"/>
</dbReference>
<evidence type="ECO:0000313" key="16">
    <source>
        <dbReference type="EnsemblMetazoa" id="CLYHEMP001175.1"/>
    </source>
</evidence>
<dbReference type="GO" id="GO:0006308">
    <property type="term" value="P:DNA catabolic process"/>
    <property type="evidence" value="ECO:0007669"/>
    <property type="project" value="UniProtKB-UniRule"/>
</dbReference>
<dbReference type="GeneID" id="136799582"/>
<dbReference type="InterPro" id="IPR006166">
    <property type="entry name" value="ERCC4_domain"/>
</dbReference>
<dbReference type="Gene3D" id="3.40.50.10130">
    <property type="match status" value="1"/>
</dbReference>
<dbReference type="GO" id="GO:0000727">
    <property type="term" value="P:double-strand break repair via break-induced replication"/>
    <property type="evidence" value="ECO:0007669"/>
    <property type="project" value="UniProtKB-UniRule"/>
</dbReference>
<evidence type="ECO:0000256" key="5">
    <source>
        <dbReference type="ARBA" id="ARBA00022723"/>
    </source>
</evidence>
<dbReference type="Proteomes" id="UP000594262">
    <property type="component" value="Unplaced"/>
</dbReference>
<dbReference type="Gene3D" id="1.10.150.110">
    <property type="entry name" value="DNA polymerase beta, N-terminal domain-like"/>
    <property type="match status" value="1"/>
</dbReference>
<evidence type="ECO:0000256" key="13">
    <source>
        <dbReference type="RuleBase" id="RU369042"/>
    </source>
</evidence>
<dbReference type="OrthoDB" id="5963188at2759"/>
<feature type="region of interest" description="Disordered" evidence="14">
    <location>
        <begin position="290"/>
        <end position="326"/>
    </location>
</feature>
<dbReference type="InterPro" id="IPR047417">
    <property type="entry name" value="WHD_MUS81"/>
</dbReference>
<evidence type="ECO:0000313" key="17">
    <source>
        <dbReference type="Proteomes" id="UP000594262"/>
    </source>
</evidence>
<reference evidence="16" key="1">
    <citation type="submission" date="2021-01" db="UniProtKB">
        <authorList>
            <consortium name="EnsemblMetazoa"/>
        </authorList>
    </citation>
    <scope>IDENTIFICATION</scope>
</reference>
<evidence type="ECO:0000256" key="12">
    <source>
        <dbReference type="ARBA" id="ARBA00023242"/>
    </source>
</evidence>
<keyword evidence="5 13" id="KW-0479">Metal-binding</keyword>
<dbReference type="GO" id="GO:0003677">
    <property type="term" value="F:DNA binding"/>
    <property type="evidence" value="ECO:0007669"/>
    <property type="project" value="UniProtKB-UniRule"/>
</dbReference>
<evidence type="ECO:0000256" key="2">
    <source>
        <dbReference type="ARBA" id="ARBA00004123"/>
    </source>
</evidence>
<feature type="region of interest" description="Disordered" evidence="14">
    <location>
        <begin position="473"/>
        <end position="548"/>
    </location>
</feature>
<keyword evidence="4 13" id="KW-0540">Nuclease</keyword>
<evidence type="ECO:0000256" key="8">
    <source>
        <dbReference type="ARBA" id="ARBA00022801"/>
    </source>
</evidence>
<keyword evidence="10 13" id="KW-0233">DNA recombination</keyword>
<comment type="subunit">
    <text evidence="13">Interacts with EME1.</text>
</comment>
<dbReference type="InterPro" id="IPR027421">
    <property type="entry name" value="DNA_pol_lamdba_lyase_dom_sf"/>
</dbReference>
<dbReference type="GO" id="GO:0048476">
    <property type="term" value="C:Holliday junction resolvase complex"/>
    <property type="evidence" value="ECO:0007669"/>
    <property type="project" value="UniProtKB-UniRule"/>
</dbReference>
<evidence type="ECO:0000256" key="3">
    <source>
        <dbReference type="ARBA" id="ARBA00010015"/>
    </source>
</evidence>
<dbReference type="EC" id="3.1.22.-" evidence="13"/>
<dbReference type="GO" id="GO:0048257">
    <property type="term" value="F:3'-flap endonuclease activity"/>
    <property type="evidence" value="ECO:0007669"/>
    <property type="project" value="TreeGrafter"/>
</dbReference>
<evidence type="ECO:0000256" key="7">
    <source>
        <dbReference type="ARBA" id="ARBA00022763"/>
    </source>
</evidence>
<evidence type="ECO:0000256" key="14">
    <source>
        <dbReference type="SAM" id="MobiDB-lite"/>
    </source>
</evidence>
<protein>
    <recommendedName>
        <fullName evidence="13">Crossover junction endonuclease MUS81</fullName>
        <ecNumber evidence="13">3.1.22.-</ecNumber>
    </recommendedName>
</protein>
<dbReference type="InterPro" id="IPR011335">
    <property type="entry name" value="Restrct_endonuc-II-like"/>
</dbReference>